<dbReference type="Proteomes" id="UP000589716">
    <property type="component" value="Unassembled WGS sequence"/>
</dbReference>
<dbReference type="EMBL" id="JACCKX010000001">
    <property type="protein sequence ID" value="NZA01100.1"/>
    <property type="molecule type" value="Genomic_DNA"/>
</dbReference>
<feature type="region of interest" description="Disordered" evidence="1">
    <location>
        <begin position="30"/>
        <end position="54"/>
    </location>
</feature>
<evidence type="ECO:0000313" key="2">
    <source>
        <dbReference type="EMBL" id="NZA01100.1"/>
    </source>
</evidence>
<name>A0A853IVP4_9BURK</name>
<reference evidence="2 3" key="1">
    <citation type="submission" date="2020-07" db="EMBL/GenBank/DDBJ databases">
        <authorList>
            <person name="Maaloum M."/>
        </authorList>
    </citation>
    <scope>NUCLEOTIDE SEQUENCE [LARGE SCALE GENOMIC DNA]</scope>
    <source>
        <strain evidence="2 3">GCS-AN-3</strain>
    </source>
</reference>
<organism evidence="2 3">
    <name type="scientific">Ottowia beijingensis</name>
    <dbReference type="NCBI Taxonomy" id="1207057"/>
    <lineage>
        <taxon>Bacteria</taxon>
        <taxon>Pseudomonadati</taxon>
        <taxon>Pseudomonadota</taxon>
        <taxon>Betaproteobacteria</taxon>
        <taxon>Burkholderiales</taxon>
        <taxon>Comamonadaceae</taxon>
        <taxon>Ottowia</taxon>
    </lineage>
</organism>
<evidence type="ECO:0000313" key="3">
    <source>
        <dbReference type="Proteomes" id="UP000589716"/>
    </source>
</evidence>
<comment type="caution">
    <text evidence="2">The sequence shown here is derived from an EMBL/GenBank/DDBJ whole genome shotgun (WGS) entry which is preliminary data.</text>
</comment>
<evidence type="ECO:0000256" key="1">
    <source>
        <dbReference type="SAM" id="MobiDB-lite"/>
    </source>
</evidence>
<keyword evidence="3" id="KW-1185">Reference proteome</keyword>
<gene>
    <name evidence="2" type="ORF">H0I39_03735</name>
</gene>
<proteinExistence type="predicted"/>
<protein>
    <submittedName>
        <fullName evidence="2">Uncharacterized protein</fullName>
    </submittedName>
</protein>
<sequence>MVLRGTDWADWPAAPDWLTRSYLPPALQSLLTLPPGGPGLDDDVDTGDAPPPGD</sequence>
<accession>A0A853IVP4</accession>
<dbReference type="AlphaFoldDB" id="A0A853IVP4"/>
<dbReference type="RefSeq" id="WP_180549610.1">
    <property type="nucleotide sequence ID" value="NZ_JACCKX010000001.1"/>
</dbReference>